<keyword evidence="2" id="KW-1185">Reference proteome</keyword>
<name>A0A564U216_9FIRM</name>
<dbReference type="RefSeq" id="WP_144367303.1">
    <property type="nucleotide sequence ID" value="NZ_CABHNA010000064.1"/>
</dbReference>
<dbReference type="Proteomes" id="UP000363661">
    <property type="component" value="Unassembled WGS sequence"/>
</dbReference>
<dbReference type="AlphaFoldDB" id="A0A564U216"/>
<reference evidence="1 2" key="1">
    <citation type="submission" date="2019-07" db="EMBL/GenBank/DDBJ databases">
        <authorList>
            <person name="Hibberd C M."/>
            <person name="Gehrig L. J."/>
            <person name="Chang H.-W."/>
            <person name="Venkatesh S."/>
        </authorList>
    </citation>
    <scope>NUCLEOTIDE SEQUENCE [LARGE SCALE GENOMIC DNA]</scope>
    <source>
        <strain evidence="1">Ruminococcus_torques_SSTS_Bg7063</strain>
    </source>
</reference>
<organism evidence="1 2">
    <name type="scientific">[Ruminococcus] torques</name>
    <dbReference type="NCBI Taxonomy" id="33039"/>
    <lineage>
        <taxon>Bacteria</taxon>
        <taxon>Bacillati</taxon>
        <taxon>Bacillota</taxon>
        <taxon>Clostridia</taxon>
        <taxon>Lachnospirales</taxon>
        <taxon>Lachnospiraceae</taxon>
        <taxon>Mediterraneibacter</taxon>
    </lineage>
</organism>
<sequence length="350" mass="40440">MHKGIDELYNNEQLKAIDNLMKTVPTTYLSEISKSVSNIVIPDYSVTKSSDMISETTKALTDLAVMSSKSSMGVLTETMHMLGNMAPPSLEIVQQVADLTKNIVLESLDKLKFEMPKIPTVSPETLDRWEFMDIVSECKLPVYFETNTELQDQILEICKYSGDEYPRGEVEECVINYYDNDRIEKILDNWISQEWIEQERKDGFREALEGYKQQRYWSTTCILMTQIGGVIKRLYDVTNMNRLIPKSEKKELLDLYRIRRDNSEKAKGIIMICMQEHGIYGWDRFAEYFVNVVYSNNENLPDFVFNPGRHKTCHGDQLNAGQQLVALKCILILNMIIQMSEELFDNTVGL</sequence>
<proteinExistence type="predicted"/>
<evidence type="ECO:0000313" key="2">
    <source>
        <dbReference type="Proteomes" id="UP000363661"/>
    </source>
</evidence>
<protein>
    <submittedName>
        <fullName evidence="1">Uncharacterized protein</fullName>
    </submittedName>
</protein>
<dbReference type="EMBL" id="CABHNA010000064">
    <property type="protein sequence ID" value="VUX13502.1"/>
    <property type="molecule type" value="Genomic_DNA"/>
</dbReference>
<evidence type="ECO:0000313" key="1">
    <source>
        <dbReference type="EMBL" id="VUX13502.1"/>
    </source>
</evidence>
<accession>A0A564U216</accession>
<gene>
    <name evidence="1" type="ORF">RTSSTS7063_01899</name>
</gene>